<dbReference type="EMBL" id="JWZT01005022">
    <property type="protein sequence ID" value="KII62279.1"/>
    <property type="molecule type" value="Genomic_DNA"/>
</dbReference>
<organism evidence="2 3">
    <name type="scientific">Thelohanellus kitauei</name>
    <name type="common">Myxosporean</name>
    <dbReference type="NCBI Taxonomy" id="669202"/>
    <lineage>
        <taxon>Eukaryota</taxon>
        <taxon>Metazoa</taxon>
        <taxon>Cnidaria</taxon>
        <taxon>Myxozoa</taxon>
        <taxon>Myxosporea</taxon>
        <taxon>Bivalvulida</taxon>
        <taxon>Platysporina</taxon>
        <taxon>Myxobolidae</taxon>
        <taxon>Thelohanellus</taxon>
    </lineage>
</organism>
<evidence type="ECO:0000259" key="1">
    <source>
        <dbReference type="PROSITE" id="PS50994"/>
    </source>
</evidence>
<proteinExistence type="predicted"/>
<keyword evidence="3" id="KW-1185">Reference proteome</keyword>
<dbReference type="GO" id="GO:0015074">
    <property type="term" value="P:DNA integration"/>
    <property type="evidence" value="ECO:0007669"/>
    <property type="project" value="InterPro"/>
</dbReference>
<dbReference type="InterPro" id="IPR012337">
    <property type="entry name" value="RNaseH-like_sf"/>
</dbReference>
<dbReference type="GO" id="GO:0003676">
    <property type="term" value="F:nucleic acid binding"/>
    <property type="evidence" value="ECO:0007669"/>
    <property type="project" value="InterPro"/>
</dbReference>
<dbReference type="PROSITE" id="PS50994">
    <property type="entry name" value="INTEGRASE"/>
    <property type="match status" value="1"/>
</dbReference>
<dbReference type="AlphaFoldDB" id="A0A0C2MD96"/>
<evidence type="ECO:0000313" key="3">
    <source>
        <dbReference type="Proteomes" id="UP000031668"/>
    </source>
</evidence>
<comment type="caution">
    <text evidence="2">The sequence shown here is derived from an EMBL/GenBank/DDBJ whole genome shotgun (WGS) entry which is preliminary data.</text>
</comment>
<accession>A0A0C2MD96</accession>
<dbReference type="PANTHER" id="PTHR37984:SF5">
    <property type="entry name" value="PROTEIN NYNRIN-LIKE"/>
    <property type="match status" value="1"/>
</dbReference>
<feature type="domain" description="Integrase catalytic" evidence="1">
    <location>
        <begin position="1"/>
        <end position="128"/>
    </location>
</feature>
<dbReference type="SUPFAM" id="SSF53098">
    <property type="entry name" value="Ribonuclease H-like"/>
    <property type="match status" value="1"/>
</dbReference>
<name>A0A0C2MD96_THEKT</name>
<reference evidence="2 3" key="1">
    <citation type="journal article" date="2014" name="Genome Biol. Evol.">
        <title>The genome of the myxosporean Thelohanellus kitauei shows adaptations to nutrient acquisition within its fish host.</title>
        <authorList>
            <person name="Yang Y."/>
            <person name="Xiong J."/>
            <person name="Zhou Z."/>
            <person name="Huo F."/>
            <person name="Miao W."/>
            <person name="Ran C."/>
            <person name="Liu Y."/>
            <person name="Zhang J."/>
            <person name="Feng J."/>
            <person name="Wang M."/>
            <person name="Wang M."/>
            <person name="Wang L."/>
            <person name="Yao B."/>
        </authorList>
    </citation>
    <scope>NUCLEOTIDE SEQUENCE [LARGE SCALE GENOMIC DNA]</scope>
    <source>
        <strain evidence="2">Wuqing</strain>
    </source>
</reference>
<dbReference type="Proteomes" id="UP000031668">
    <property type="component" value="Unassembled WGS sequence"/>
</dbReference>
<dbReference type="PANTHER" id="PTHR37984">
    <property type="entry name" value="PROTEIN CBG26694"/>
    <property type="match status" value="1"/>
</dbReference>
<sequence>MADAATKWIEVFPIKSSTSSKIILCLLETFSRFGLPRCLVTDNGKQFTSNEFEDFCLTQGFKHIRTTPYHSRSNGFAERAIRTIKDKFTKLENITCHKERLMLALFWYRNNIQSSTLRSPAELIFGRKLRCTIDNLKPSVAANKDTATLKQKHYHDQGTQDRSFKVGDMVWIKNELKQGYRQGVISEKTGDLSYQVECDDKIIRKHADHLRKRVAENNKNENDSTQIQRRSTRLKTLEDHKKAIEGRGVM</sequence>
<gene>
    <name evidence="2" type="ORF">RF11_09597</name>
</gene>
<dbReference type="InterPro" id="IPR050951">
    <property type="entry name" value="Retrovirus_Pol_polyprotein"/>
</dbReference>
<dbReference type="InterPro" id="IPR001584">
    <property type="entry name" value="Integrase_cat-core"/>
</dbReference>
<evidence type="ECO:0000313" key="2">
    <source>
        <dbReference type="EMBL" id="KII62279.1"/>
    </source>
</evidence>
<dbReference type="OrthoDB" id="5982225at2759"/>
<protein>
    <submittedName>
        <fullName evidence="2">Pol polyprotein</fullName>
    </submittedName>
</protein>
<dbReference type="Pfam" id="PF00665">
    <property type="entry name" value="rve"/>
    <property type="match status" value="1"/>
</dbReference>
<dbReference type="InterPro" id="IPR036397">
    <property type="entry name" value="RNaseH_sf"/>
</dbReference>
<dbReference type="Gene3D" id="3.30.420.10">
    <property type="entry name" value="Ribonuclease H-like superfamily/Ribonuclease H"/>
    <property type="match status" value="1"/>
</dbReference>
<dbReference type="OMA" id="ENITCHK"/>